<feature type="transmembrane region" description="Helical" evidence="2">
    <location>
        <begin position="62"/>
        <end position="90"/>
    </location>
</feature>
<dbReference type="RefSeq" id="WP_145790647.1">
    <property type="nucleotide sequence ID" value="NZ_BAAABR010000048.1"/>
</dbReference>
<feature type="region of interest" description="Disordered" evidence="1">
    <location>
        <begin position="1"/>
        <end position="43"/>
    </location>
</feature>
<keyword evidence="2" id="KW-1133">Transmembrane helix</keyword>
<evidence type="ECO:0000256" key="1">
    <source>
        <dbReference type="SAM" id="MobiDB-lite"/>
    </source>
</evidence>
<dbReference type="Proteomes" id="UP000318416">
    <property type="component" value="Unassembled WGS sequence"/>
</dbReference>
<evidence type="ECO:0000313" key="3">
    <source>
        <dbReference type="EMBL" id="TWE17735.1"/>
    </source>
</evidence>
<evidence type="ECO:0000256" key="2">
    <source>
        <dbReference type="SAM" id="Phobius"/>
    </source>
</evidence>
<keyword evidence="2" id="KW-0812">Transmembrane</keyword>
<proteinExistence type="predicted"/>
<protein>
    <recommendedName>
        <fullName evidence="5">DUF4190 domain-containing protein</fullName>
    </recommendedName>
</protein>
<dbReference type="EMBL" id="VIVR01000001">
    <property type="protein sequence ID" value="TWE17735.1"/>
    <property type="molecule type" value="Genomic_DNA"/>
</dbReference>
<accession>A0A561EQ53</accession>
<sequence>MSNPYQTPPSDPYGGYGQPQQQQPYGAPQYQQPGYGYPQQPQPQFVPSQVAEPNSYATASVVLGFIAVLLSCFYGGFLGLIGLGIGIAGLNRSSTTGLGRNAAIGGIALNTLAVLISIGLVVLVLVAAK</sequence>
<feature type="transmembrane region" description="Helical" evidence="2">
    <location>
        <begin position="102"/>
        <end position="128"/>
    </location>
</feature>
<keyword evidence="4" id="KW-1185">Reference proteome</keyword>
<name>A0A561EQ53_9ACTN</name>
<gene>
    <name evidence="3" type="ORF">FB465_2773</name>
</gene>
<evidence type="ECO:0008006" key="5">
    <source>
        <dbReference type="Google" id="ProtNLM"/>
    </source>
</evidence>
<reference evidence="3 4" key="1">
    <citation type="submission" date="2019-06" db="EMBL/GenBank/DDBJ databases">
        <title>Sequencing the genomes of 1000 actinobacteria strains.</title>
        <authorList>
            <person name="Klenk H.-P."/>
        </authorList>
    </citation>
    <scope>NUCLEOTIDE SEQUENCE [LARGE SCALE GENOMIC DNA]</scope>
    <source>
        <strain evidence="3 4">DSM 41649</strain>
    </source>
</reference>
<dbReference type="AlphaFoldDB" id="A0A561EQ53"/>
<feature type="compositionally biased region" description="Pro residues" evidence="1">
    <location>
        <begin position="1"/>
        <end position="11"/>
    </location>
</feature>
<evidence type="ECO:0000313" key="4">
    <source>
        <dbReference type="Proteomes" id="UP000318416"/>
    </source>
</evidence>
<dbReference type="OrthoDB" id="9999008at2"/>
<feature type="compositionally biased region" description="Low complexity" evidence="1">
    <location>
        <begin position="18"/>
        <end position="43"/>
    </location>
</feature>
<keyword evidence="2" id="KW-0472">Membrane</keyword>
<organism evidence="3 4">
    <name type="scientific">Kitasatospora atroaurantiaca</name>
    <dbReference type="NCBI Taxonomy" id="285545"/>
    <lineage>
        <taxon>Bacteria</taxon>
        <taxon>Bacillati</taxon>
        <taxon>Actinomycetota</taxon>
        <taxon>Actinomycetes</taxon>
        <taxon>Kitasatosporales</taxon>
        <taxon>Streptomycetaceae</taxon>
        <taxon>Kitasatospora</taxon>
    </lineage>
</organism>
<comment type="caution">
    <text evidence="3">The sequence shown here is derived from an EMBL/GenBank/DDBJ whole genome shotgun (WGS) entry which is preliminary data.</text>
</comment>